<keyword evidence="1" id="KW-0560">Oxidoreductase</keyword>
<organism evidence="3 4">
    <name type="scientific">Elongatibacter sediminis</name>
    <dbReference type="NCBI Taxonomy" id="3119006"/>
    <lineage>
        <taxon>Bacteria</taxon>
        <taxon>Pseudomonadati</taxon>
        <taxon>Pseudomonadota</taxon>
        <taxon>Gammaproteobacteria</taxon>
        <taxon>Chromatiales</taxon>
        <taxon>Wenzhouxiangellaceae</taxon>
        <taxon>Elongatibacter</taxon>
    </lineage>
</organism>
<dbReference type="SUPFAM" id="SSF51197">
    <property type="entry name" value="Clavaminate synthase-like"/>
    <property type="match status" value="1"/>
</dbReference>
<evidence type="ECO:0000256" key="1">
    <source>
        <dbReference type="ARBA" id="ARBA00023002"/>
    </source>
</evidence>
<proteinExistence type="predicted"/>
<sequence length="87" mass="10164">MYSYYSILRPHRSSNRVFFGDGEEIGTSVINALIDSQDKIALAYRWQAGDLLILDNKRFMHGRLRSETDCERQIRSRFGQLLPELRA</sequence>
<accession>A0AAW9R8M3</accession>
<evidence type="ECO:0000313" key="3">
    <source>
        <dbReference type="EMBL" id="MEJ8569172.1"/>
    </source>
</evidence>
<reference evidence="3 4" key="1">
    <citation type="submission" date="2024-02" db="EMBL/GenBank/DDBJ databases">
        <title>A novel Wenzhouxiangellaceae bacterium, isolated from coastal sediments.</title>
        <authorList>
            <person name="Du Z.-J."/>
            <person name="Ye Y.-Q."/>
            <person name="Zhang X.-Y."/>
        </authorList>
    </citation>
    <scope>NUCLEOTIDE SEQUENCE [LARGE SCALE GENOMIC DNA]</scope>
    <source>
        <strain evidence="3 4">CH-27</strain>
    </source>
</reference>
<feature type="domain" description="TauD/TfdA-like" evidence="2">
    <location>
        <begin position="13"/>
        <end position="73"/>
    </location>
</feature>
<dbReference type="Pfam" id="PF02668">
    <property type="entry name" value="TauD"/>
    <property type="match status" value="1"/>
</dbReference>
<comment type="caution">
    <text evidence="3">The sequence shown here is derived from an EMBL/GenBank/DDBJ whole genome shotgun (WGS) entry which is preliminary data.</text>
</comment>
<evidence type="ECO:0000313" key="4">
    <source>
        <dbReference type="Proteomes" id="UP001359886"/>
    </source>
</evidence>
<dbReference type="InterPro" id="IPR042098">
    <property type="entry name" value="TauD-like_sf"/>
</dbReference>
<name>A0AAW9R8M3_9GAMM</name>
<dbReference type="Proteomes" id="UP001359886">
    <property type="component" value="Unassembled WGS sequence"/>
</dbReference>
<gene>
    <name evidence="3" type="ORF">V3330_16190</name>
</gene>
<dbReference type="InterPro" id="IPR003819">
    <property type="entry name" value="TauD/TfdA-like"/>
</dbReference>
<dbReference type="AlphaFoldDB" id="A0AAW9R8M3"/>
<protein>
    <submittedName>
        <fullName evidence="3">TauD/TfdA family dioxygenase</fullName>
    </submittedName>
</protein>
<evidence type="ECO:0000259" key="2">
    <source>
        <dbReference type="Pfam" id="PF02668"/>
    </source>
</evidence>
<dbReference type="GO" id="GO:0016706">
    <property type="term" value="F:2-oxoglutarate-dependent dioxygenase activity"/>
    <property type="evidence" value="ECO:0007669"/>
    <property type="project" value="UniProtKB-ARBA"/>
</dbReference>
<dbReference type="EMBL" id="JAZHOG010000012">
    <property type="protein sequence ID" value="MEJ8569172.1"/>
    <property type="molecule type" value="Genomic_DNA"/>
</dbReference>
<keyword evidence="4" id="KW-1185">Reference proteome</keyword>
<dbReference type="RefSeq" id="WP_354696497.1">
    <property type="nucleotide sequence ID" value="NZ_JAZHOG010000012.1"/>
</dbReference>
<keyword evidence="3" id="KW-0223">Dioxygenase</keyword>
<dbReference type="Gene3D" id="3.60.130.10">
    <property type="entry name" value="Clavaminate synthase-like"/>
    <property type="match status" value="1"/>
</dbReference>